<evidence type="ECO:0000313" key="2">
    <source>
        <dbReference type="Proteomes" id="UP000614058"/>
    </source>
</evidence>
<accession>A0ABS1BVH1</accession>
<reference evidence="1 2" key="1">
    <citation type="journal article" date="2021" name="Pathogens">
        <title>Isolation and Characterization of Kingella bonacorsii sp. nov., A Novel Kingella Species Detected in a Stable Periodontitis Subject.</title>
        <authorList>
            <person name="Antezack A."/>
            <person name="Boxberger M."/>
            <person name="Rolland C."/>
            <person name="Monnet-Corti V."/>
            <person name="La Scola B."/>
        </authorList>
    </citation>
    <scope>NUCLEOTIDE SEQUENCE [LARGE SCALE GENOMIC DNA]</scope>
    <source>
        <strain evidence="1 2">Marseille-Q4569</strain>
    </source>
</reference>
<protein>
    <submittedName>
        <fullName evidence="1">Uncharacterized protein</fullName>
    </submittedName>
</protein>
<comment type="caution">
    <text evidence="1">The sequence shown here is derived from an EMBL/GenBank/DDBJ whole genome shotgun (WGS) entry which is preliminary data.</text>
</comment>
<sequence length="88" mass="10405">MRKIMQRQPEKWQGRYLLKCTHAFNSVSEIRYLMYCDIIKQMPDGRLKIKVYGERHRSADGEKIRYVDAGKVVAAKAYGVKKLKEQQK</sequence>
<proteinExistence type="predicted"/>
<gene>
    <name evidence="1" type="ORF">JDW22_12105</name>
</gene>
<name>A0ABS1BVH1_9NEIS</name>
<dbReference type="Proteomes" id="UP000614058">
    <property type="component" value="Unassembled WGS sequence"/>
</dbReference>
<dbReference type="EMBL" id="JAEHNZ010000005">
    <property type="protein sequence ID" value="MBK0397295.1"/>
    <property type="molecule type" value="Genomic_DNA"/>
</dbReference>
<keyword evidence="2" id="KW-1185">Reference proteome</keyword>
<dbReference type="RefSeq" id="WP_200523259.1">
    <property type="nucleotide sequence ID" value="NZ_JAEHNZ010000005.1"/>
</dbReference>
<organism evidence="1 2">
    <name type="scientific">Kingella bonacorsii</name>
    <dbReference type="NCBI Taxonomy" id="2796361"/>
    <lineage>
        <taxon>Bacteria</taxon>
        <taxon>Pseudomonadati</taxon>
        <taxon>Pseudomonadota</taxon>
        <taxon>Betaproteobacteria</taxon>
        <taxon>Neisseriales</taxon>
        <taxon>Neisseriaceae</taxon>
        <taxon>Kingella</taxon>
    </lineage>
</organism>
<evidence type="ECO:0000313" key="1">
    <source>
        <dbReference type="EMBL" id="MBK0397295.1"/>
    </source>
</evidence>